<proteinExistence type="predicted"/>
<feature type="non-terminal residue" evidence="1">
    <location>
        <position position="180"/>
    </location>
</feature>
<protein>
    <recommendedName>
        <fullName evidence="3">Cadherin domain-containing protein</fullName>
    </recommendedName>
</protein>
<dbReference type="InterPro" id="IPR015919">
    <property type="entry name" value="Cadherin-like_sf"/>
</dbReference>
<dbReference type="GO" id="GO:0016020">
    <property type="term" value="C:membrane"/>
    <property type="evidence" value="ECO:0007669"/>
    <property type="project" value="InterPro"/>
</dbReference>
<sequence>MLIKFFQTDIAFVIEEDQVLTGNFSDYISESVNQSLTFSIVEQASKGTVQLTNQSGAFLYTPFIDQFGQDSFVISITDGNFDPITTTALLSISPVDDPPTITGLTDQQGNKNIALKVPFTINDSDTSIENLRLLVSSLNNNLIESMTLSGTGNNRSIAIQPAFGQIGNTTITIELSDETN</sequence>
<accession>A0A1V1NTK0</accession>
<evidence type="ECO:0008006" key="3">
    <source>
        <dbReference type="Google" id="ProtNLM"/>
    </source>
</evidence>
<dbReference type="GO" id="GO:0005509">
    <property type="term" value="F:calcium ion binding"/>
    <property type="evidence" value="ECO:0007669"/>
    <property type="project" value="InterPro"/>
</dbReference>
<dbReference type="Gene3D" id="2.60.40.3440">
    <property type="match status" value="1"/>
</dbReference>
<name>A0A1V1NTK0_9BACT</name>
<dbReference type="Proteomes" id="UP000189670">
    <property type="component" value="Unassembled WGS sequence"/>
</dbReference>
<evidence type="ECO:0000313" key="2">
    <source>
        <dbReference type="Proteomes" id="UP000189670"/>
    </source>
</evidence>
<dbReference type="AlphaFoldDB" id="A0A1V1NTK0"/>
<organism evidence="1 2">
    <name type="scientific">Candidatus Magnetoglobus multicellularis str. Araruama</name>
    <dbReference type="NCBI Taxonomy" id="890399"/>
    <lineage>
        <taxon>Bacteria</taxon>
        <taxon>Pseudomonadati</taxon>
        <taxon>Thermodesulfobacteriota</taxon>
        <taxon>Desulfobacteria</taxon>
        <taxon>Desulfobacterales</taxon>
        <taxon>Desulfobacteraceae</taxon>
        <taxon>Candidatus Magnetoglobus</taxon>
    </lineage>
</organism>
<comment type="caution">
    <text evidence="1">The sequence shown here is derived from an EMBL/GenBank/DDBJ whole genome shotgun (WGS) entry which is preliminary data.</text>
</comment>
<evidence type="ECO:0000313" key="1">
    <source>
        <dbReference type="EMBL" id="ETR65899.1"/>
    </source>
</evidence>
<dbReference type="SUPFAM" id="SSF49313">
    <property type="entry name" value="Cadherin-like"/>
    <property type="match status" value="1"/>
</dbReference>
<dbReference type="EMBL" id="ATBP01002401">
    <property type="protein sequence ID" value="ETR65899.1"/>
    <property type="molecule type" value="Genomic_DNA"/>
</dbReference>
<dbReference type="Pfam" id="PF17963">
    <property type="entry name" value="Big_9"/>
    <property type="match status" value="1"/>
</dbReference>
<reference evidence="2" key="1">
    <citation type="submission" date="2012-11" db="EMBL/GenBank/DDBJ databases">
        <authorList>
            <person name="Lucero-Rivera Y.E."/>
            <person name="Tovar-Ramirez D."/>
        </authorList>
    </citation>
    <scope>NUCLEOTIDE SEQUENCE [LARGE SCALE GENOMIC DNA]</scope>
    <source>
        <strain evidence="2">Araruama</strain>
    </source>
</reference>
<gene>
    <name evidence="1" type="ORF">OMM_13548</name>
</gene>